<comment type="function">
    <text evidence="5 6">This protein is located at the 30S-50S ribosomal subunit interface and may play a role in the structure and function of the aminoacyl-tRNA binding site.</text>
</comment>
<dbReference type="InterPro" id="IPR038657">
    <property type="entry name" value="Ribosomal_bL19_sf"/>
</dbReference>
<dbReference type="PRINTS" id="PR00061">
    <property type="entry name" value="RIBOSOMALL19"/>
</dbReference>
<evidence type="ECO:0000256" key="6">
    <source>
        <dbReference type="RuleBase" id="RU000559"/>
    </source>
</evidence>
<dbReference type="GO" id="GO:0005840">
    <property type="term" value="C:ribosome"/>
    <property type="evidence" value="ECO:0007669"/>
    <property type="project" value="UniProtKB-KW"/>
</dbReference>
<gene>
    <name evidence="5 8" type="primary">rplS</name>
    <name evidence="8" type="ORF">ACFL6M_02585</name>
</gene>
<keyword evidence="2 5" id="KW-0689">Ribosomal protein</keyword>
<dbReference type="Proteomes" id="UP001593833">
    <property type="component" value="Unassembled WGS sequence"/>
</dbReference>
<evidence type="ECO:0000256" key="2">
    <source>
        <dbReference type="ARBA" id="ARBA00022980"/>
    </source>
</evidence>
<sequence length="152" mass="16367">MDVIKNIEAPHIKDNVPDFAPGDTVKLSVRVVEGDKVRTQAFQGVVISRDQSGASETLTVRKISDGVGIERIFPLHSPNLESIEVVRRGKVRRAKLTYMRGRKGKSARIKEGAMQRVAKGKGAAAAAKPKAATSEAATEESGETTPDDSDKK</sequence>
<dbReference type="PANTHER" id="PTHR15680">
    <property type="entry name" value="RIBOSOMAL PROTEIN L19"/>
    <property type="match status" value="1"/>
</dbReference>
<dbReference type="PANTHER" id="PTHR15680:SF9">
    <property type="entry name" value="LARGE RIBOSOMAL SUBUNIT PROTEIN BL19M"/>
    <property type="match status" value="1"/>
</dbReference>
<evidence type="ECO:0000256" key="1">
    <source>
        <dbReference type="ARBA" id="ARBA00005781"/>
    </source>
</evidence>
<comment type="similarity">
    <text evidence="1 5 6">Belongs to the bacterial ribosomal protein bL19 family.</text>
</comment>
<feature type="compositionally biased region" description="Acidic residues" evidence="7">
    <location>
        <begin position="137"/>
        <end position="152"/>
    </location>
</feature>
<evidence type="ECO:0000313" key="8">
    <source>
        <dbReference type="EMBL" id="MFC1572464.1"/>
    </source>
</evidence>
<dbReference type="EMBL" id="JBHPKH010000017">
    <property type="protein sequence ID" value="MFC1572464.1"/>
    <property type="molecule type" value="Genomic_DNA"/>
</dbReference>
<feature type="compositionally biased region" description="Low complexity" evidence="7">
    <location>
        <begin position="120"/>
        <end position="136"/>
    </location>
</feature>
<proteinExistence type="inferred from homology"/>
<keyword evidence="9" id="KW-1185">Reference proteome</keyword>
<evidence type="ECO:0000256" key="5">
    <source>
        <dbReference type="HAMAP-Rule" id="MF_00402"/>
    </source>
</evidence>
<organism evidence="8 9">
    <name type="scientific">Eiseniibacteriota bacterium</name>
    <dbReference type="NCBI Taxonomy" id="2212470"/>
    <lineage>
        <taxon>Bacteria</taxon>
        <taxon>Candidatus Eiseniibacteriota</taxon>
    </lineage>
</organism>
<reference evidence="8 9" key="1">
    <citation type="submission" date="2024-09" db="EMBL/GenBank/DDBJ databases">
        <authorList>
            <person name="D'Angelo T."/>
        </authorList>
    </citation>
    <scope>NUCLEOTIDE SEQUENCE [LARGE SCALE GENOMIC DNA]</scope>
    <source>
        <strain evidence="8">SAG AM-320-E07</strain>
    </source>
</reference>
<dbReference type="Pfam" id="PF01245">
    <property type="entry name" value="Ribosomal_L19"/>
    <property type="match status" value="1"/>
</dbReference>
<dbReference type="NCBIfam" id="TIGR01024">
    <property type="entry name" value="rplS_bact"/>
    <property type="match status" value="1"/>
</dbReference>
<dbReference type="InterPro" id="IPR001857">
    <property type="entry name" value="Ribosomal_bL19"/>
</dbReference>
<keyword evidence="3 5" id="KW-0687">Ribonucleoprotein</keyword>
<evidence type="ECO:0000256" key="3">
    <source>
        <dbReference type="ARBA" id="ARBA00023274"/>
    </source>
</evidence>
<dbReference type="InterPro" id="IPR008991">
    <property type="entry name" value="Translation_prot_SH3-like_sf"/>
</dbReference>
<evidence type="ECO:0000313" key="9">
    <source>
        <dbReference type="Proteomes" id="UP001593833"/>
    </source>
</evidence>
<dbReference type="InterPro" id="IPR018257">
    <property type="entry name" value="Ribosomal_bL19_CS"/>
</dbReference>
<protein>
    <recommendedName>
        <fullName evidence="4 5">Large ribosomal subunit protein bL19</fullName>
    </recommendedName>
</protein>
<evidence type="ECO:0000256" key="7">
    <source>
        <dbReference type="SAM" id="MobiDB-lite"/>
    </source>
</evidence>
<accession>A0ABV6YJW3</accession>
<dbReference type="HAMAP" id="MF_00402">
    <property type="entry name" value="Ribosomal_bL19"/>
    <property type="match status" value="1"/>
</dbReference>
<dbReference type="SUPFAM" id="SSF50104">
    <property type="entry name" value="Translation proteins SH3-like domain"/>
    <property type="match status" value="1"/>
</dbReference>
<name>A0ABV6YJW3_UNCEI</name>
<feature type="region of interest" description="Disordered" evidence="7">
    <location>
        <begin position="99"/>
        <end position="152"/>
    </location>
</feature>
<dbReference type="Gene3D" id="2.30.30.790">
    <property type="match status" value="1"/>
</dbReference>
<dbReference type="PROSITE" id="PS01015">
    <property type="entry name" value="RIBOSOMAL_L19"/>
    <property type="match status" value="1"/>
</dbReference>
<comment type="caution">
    <text evidence="8">The sequence shown here is derived from an EMBL/GenBank/DDBJ whole genome shotgun (WGS) entry which is preliminary data.</text>
</comment>
<evidence type="ECO:0000256" key="4">
    <source>
        <dbReference type="ARBA" id="ARBA00035171"/>
    </source>
</evidence>